<dbReference type="EMBL" id="RIBY02000724">
    <property type="protein sequence ID" value="KAH9838180.1"/>
    <property type="molecule type" value="Genomic_DNA"/>
</dbReference>
<proteinExistence type="inferred from homology"/>
<dbReference type="PIRSF" id="PIRSF001221">
    <property type="entry name" value="Amidase_fungi"/>
    <property type="match status" value="1"/>
</dbReference>
<sequence>MIPPFDYFQHARDCKRKQDERAGRLATLPRPYLYPLSPLEKEVLDEDIVDLVHDVRKGAKQPVDVLRAYGKVAIKAQEKTNCLTEVMLREAEQWIEKGEINLEGPLAGIPVSLKDSCNVTGFDSTVGNSCFVGKPATEDGGIVRMLKDAGAVPFVKTALPITLLSFESFNDVWGRCLNPHNPKYSPGGSTGGEGALLAFGGSRIGIGSDVAGSVRAPAHYSGCYSLRCSTGRWPKVGVTTSMPGQDGIPSVFSPMARTLMDLTYFTRSFIQIEPWKYDQSVHPLAWRTDVENEFQHKEVLKVGVLRTDNVVDPSPACARALDTAVQALKAQGHEVFDVSPPSPYQALVIASNLLNADGSKTWHQLFRTGETDDPGARQFGGYMRLPRFIKFFYWAYVKYIKRDAVWAGLLEHWHGKSVYEYNKWIYKREMYKVAWHEWWNSFGHQGDGMDFILTPPNATPAVPHGGMSTAAAACGYTFLFNLLDYTAGILPVTHVDAVQDRLPSDFNKRNLNGVARGAYQHYDAEKMAGLPVAVQVVGRRLQEEKVLACMKRLEDALEARGEKYELLKVPDFLFDQNV</sequence>
<dbReference type="AlphaFoldDB" id="A0A9W7SX20"/>
<feature type="active site" description="Charge relay system" evidence="5">
    <location>
        <position position="189"/>
    </location>
</feature>
<feature type="domain" description="Amidase" evidence="7">
    <location>
        <begin position="64"/>
        <end position="547"/>
    </location>
</feature>
<evidence type="ECO:0000313" key="8">
    <source>
        <dbReference type="EMBL" id="KAH9838180.1"/>
    </source>
</evidence>
<dbReference type="GO" id="GO:0004040">
    <property type="term" value="F:amidase activity"/>
    <property type="evidence" value="ECO:0007669"/>
    <property type="project" value="UniProtKB-EC"/>
</dbReference>
<accession>A0A9W7SX20</accession>
<comment type="similarity">
    <text evidence="2">Belongs to the amidase family.</text>
</comment>
<comment type="catalytic activity">
    <reaction evidence="1">
        <text>a monocarboxylic acid amide + H2O = a monocarboxylate + NH4(+)</text>
        <dbReference type="Rhea" id="RHEA:12020"/>
        <dbReference type="ChEBI" id="CHEBI:15377"/>
        <dbReference type="ChEBI" id="CHEBI:28938"/>
        <dbReference type="ChEBI" id="CHEBI:35757"/>
        <dbReference type="ChEBI" id="CHEBI:83628"/>
        <dbReference type="EC" id="3.5.1.4"/>
    </reaction>
</comment>
<dbReference type="SUPFAM" id="SSF75304">
    <property type="entry name" value="Amidase signature (AS) enzymes"/>
    <property type="match status" value="1"/>
</dbReference>
<feature type="binding site" evidence="6">
    <location>
        <begin position="210"/>
        <end position="213"/>
    </location>
    <ligand>
        <name>substrate</name>
    </ligand>
</feature>
<dbReference type="Gene3D" id="3.90.1300.10">
    <property type="entry name" value="Amidase signature (AS) domain"/>
    <property type="match status" value="1"/>
</dbReference>
<dbReference type="OrthoDB" id="6428749at2759"/>
<organism evidence="8 9">
    <name type="scientific">Teratosphaeria destructans</name>
    <dbReference type="NCBI Taxonomy" id="418781"/>
    <lineage>
        <taxon>Eukaryota</taxon>
        <taxon>Fungi</taxon>
        <taxon>Dikarya</taxon>
        <taxon>Ascomycota</taxon>
        <taxon>Pezizomycotina</taxon>
        <taxon>Dothideomycetes</taxon>
        <taxon>Dothideomycetidae</taxon>
        <taxon>Mycosphaerellales</taxon>
        <taxon>Teratosphaeriaceae</taxon>
        <taxon>Teratosphaeria</taxon>
    </lineage>
</organism>
<evidence type="ECO:0000256" key="2">
    <source>
        <dbReference type="ARBA" id="ARBA00009199"/>
    </source>
</evidence>
<evidence type="ECO:0000313" key="9">
    <source>
        <dbReference type="Proteomes" id="UP001138500"/>
    </source>
</evidence>
<name>A0A9W7SX20_9PEZI</name>
<feature type="binding site" evidence="6">
    <location>
        <position position="163"/>
    </location>
    <ligand>
        <name>substrate</name>
    </ligand>
</feature>
<dbReference type="PANTHER" id="PTHR46072:SF10">
    <property type="entry name" value="ACETAMIDASE"/>
    <property type="match status" value="1"/>
</dbReference>
<evidence type="ECO:0000256" key="6">
    <source>
        <dbReference type="PIRSR" id="PIRSR001221-2"/>
    </source>
</evidence>
<protein>
    <recommendedName>
        <fullName evidence="3">amidase</fullName>
        <ecNumber evidence="3">3.5.1.4</ecNumber>
    </recommendedName>
</protein>
<reference evidence="8 9" key="2">
    <citation type="journal article" date="2021" name="Curr. Genet.">
        <title>Genetic response to nitrogen starvation in the aggressive Eucalyptus foliar pathogen Teratosphaeria destructans.</title>
        <authorList>
            <person name="Havenga M."/>
            <person name="Wingfield B.D."/>
            <person name="Wingfield M.J."/>
            <person name="Dreyer L.L."/>
            <person name="Roets F."/>
            <person name="Aylward J."/>
        </authorList>
    </citation>
    <scope>NUCLEOTIDE SEQUENCE [LARGE SCALE GENOMIC DNA]</scope>
    <source>
        <strain evidence="8">CMW44962</strain>
    </source>
</reference>
<dbReference type="InterPro" id="IPR036928">
    <property type="entry name" value="AS_sf"/>
</dbReference>
<dbReference type="EC" id="3.5.1.4" evidence="3"/>
<evidence type="ECO:0000256" key="1">
    <source>
        <dbReference type="ARBA" id="ARBA00001311"/>
    </source>
</evidence>
<feature type="binding site" evidence="6">
    <location>
        <position position="189"/>
    </location>
    <ligand>
        <name>substrate</name>
    </ligand>
</feature>
<evidence type="ECO:0000256" key="4">
    <source>
        <dbReference type="ARBA" id="ARBA00022801"/>
    </source>
</evidence>
<feature type="active site" description="Charge relay system" evidence="5">
    <location>
        <position position="114"/>
    </location>
</feature>
<keyword evidence="9" id="KW-1185">Reference proteome</keyword>
<dbReference type="FunFam" id="3.90.1300.10:FF:000003">
    <property type="entry name" value="Amidase signature enzyme"/>
    <property type="match status" value="1"/>
</dbReference>
<feature type="active site" description="Acyl-ester intermediate" evidence="5">
    <location>
        <position position="213"/>
    </location>
</feature>
<dbReference type="InterPro" id="IPR023631">
    <property type="entry name" value="Amidase_dom"/>
</dbReference>
<evidence type="ECO:0000259" key="7">
    <source>
        <dbReference type="Pfam" id="PF01425"/>
    </source>
</evidence>
<gene>
    <name evidence="8" type="ORF">Tdes44962_MAKER08236</name>
</gene>
<reference evidence="8 9" key="1">
    <citation type="journal article" date="2018" name="IMA Fungus">
        <title>IMA Genome-F 10: Nine draft genome sequences of Claviceps purpurea s.lat., including C. arundinis, C. humidiphila, and C. cf. spartinae, pseudomolecules for the pitch canker pathogen Fusarium circinatum, draft genome of Davidsoniella eucalypti, Grosmannia galeiformis, Quambalaria eucalypti, and Teratosphaeria destructans.</title>
        <authorList>
            <person name="Wingfield B.D."/>
            <person name="Liu M."/>
            <person name="Nguyen H.D."/>
            <person name="Lane F.A."/>
            <person name="Morgan S.W."/>
            <person name="De Vos L."/>
            <person name="Wilken P.M."/>
            <person name="Duong T.A."/>
            <person name="Aylward J."/>
            <person name="Coetzee M.P."/>
            <person name="Dadej K."/>
            <person name="De Beer Z.W."/>
            <person name="Findlay W."/>
            <person name="Havenga M."/>
            <person name="Kolarik M."/>
            <person name="Menzies J.G."/>
            <person name="Naidoo K."/>
            <person name="Pochopski O."/>
            <person name="Shoukouhi P."/>
            <person name="Santana Q.C."/>
            <person name="Seifert K.A."/>
            <person name="Soal N."/>
            <person name="Steenkamp E.T."/>
            <person name="Tatham C.T."/>
            <person name="van der Nest M.A."/>
            <person name="Wingfield M.J."/>
        </authorList>
    </citation>
    <scope>NUCLEOTIDE SEQUENCE [LARGE SCALE GENOMIC DNA]</scope>
    <source>
        <strain evidence="8">CMW44962</strain>
    </source>
</reference>
<evidence type="ECO:0000256" key="3">
    <source>
        <dbReference type="ARBA" id="ARBA00012922"/>
    </source>
</evidence>
<dbReference type="Proteomes" id="UP001138500">
    <property type="component" value="Unassembled WGS sequence"/>
</dbReference>
<dbReference type="PANTHER" id="PTHR46072">
    <property type="entry name" value="AMIDASE-RELATED-RELATED"/>
    <property type="match status" value="1"/>
</dbReference>
<dbReference type="Pfam" id="PF01425">
    <property type="entry name" value="Amidase"/>
    <property type="match status" value="1"/>
</dbReference>
<keyword evidence="4" id="KW-0378">Hydrolase</keyword>
<comment type="caution">
    <text evidence="8">The sequence shown here is derived from an EMBL/GenBank/DDBJ whole genome shotgun (WGS) entry which is preliminary data.</text>
</comment>
<evidence type="ECO:0000256" key="5">
    <source>
        <dbReference type="PIRSR" id="PIRSR001221-1"/>
    </source>
</evidence>